<feature type="coiled-coil region" evidence="7">
    <location>
        <begin position="449"/>
        <end position="504"/>
    </location>
</feature>
<feature type="compositionally biased region" description="Basic and acidic residues" evidence="8">
    <location>
        <begin position="1039"/>
        <end position="1052"/>
    </location>
</feature>
<feature type="compositionally biased region" description="Basic and acidic residues" evidence="8">
    <location>
        <begin position="814"/>
        <end position="823"/>
    </location>
</feature>
<feature type="coiled-coil region" evidence="7">
    <location>
        <begin position="592"/>
        <end position="637"/>
    </location>
</feature>
<feature type="compositionally biased region" description="Basic and acidic residues" evidence="8">
    <location>
        <begin position="986"/>
        <end position="1028"/>
    </location>
</feature>
<feature type="compositionally biased region" description="Acidic residues" evidence="8">
    <location>
        <begin position="113"/>
        <end position="154"/>
    </location>
</feature>
<gene>
    <name evidence="10" type="ORF">FSP39_009863</name>
</gene>
<dbReference type="InterPro" id="IPR014716">
    <property type="entry name" value="Fibrinogen_a/b/g_C_1"/>
</dbReference>
<feature type="compositionally biased region" description="Polar residues" evidence="8">
    <location>
        <begin position="904"/>
        <end position="915"/>
    </location>
</feature>
<organism evidence="10 11">
    <name type="scientific">Pinctada imbricata</name>
    <name type="common">Atlantic pearl-oyster</name>
    <name type="synonym">Pinctada martensii</name>
    <dbReference type="NCBI Taxonomy" id="66713"/>
    <lineage>
        <taxon>Eukaryota</taxon>
        <taxon>Metazoa</taxon>
        <taxon>Spiralia</taxon>
        <taxon>Lophotrochozoa</taxon>
        <taxon>Mollusca</taxon>
        <taxon>Bivalvia</taxon>
        <taxon>Autobranchia</taxon>
        <taxon>Pteriomorphia</taxon>
        <taxon>Pterioida</taxon>
        <taxon>Pterioidea</taxon>
        <taxon>Pteriidae</taxon>
        <taxon>Pinctada</taxon>
    </lineage>
</organism>
<dbReference type="Proteomes" id="UP001186944">
    <property type="component" value="Unassembled WGS sequence"/>
</dbReference>
<proteinExistence type="predicted"/>
<feature type="compositionally biased region" description="Basic and acidic residues" evidence="8">
    <location>
        <begin position="830"/>
        <end position="841"/>
    </location>
</feature>
<keyword evidence="4 7" id="KW-0175">Coiled coil</keyword>
<comment type="subcellular location">
    <subcellularLocation>
        <location evidence="1">Secreted</location>
    </subcellularLocation>
</comment>
<dbReference type="FunFam" id="3.90.215.10:FF:000001">
    <property type="entry name" value="Tenascin isoform 1"/>
    <property type="match status" value="1"/>
</dbReference>
<dbReference type="GO" id="GO:0005576">
    <property type="term" value="C:extracellular region"/>
    <property type="evidence" value="ECO:0007669"/>
    <property type="project" value="UniProtKB-SubCell"/>
</dbReference>
<evidence type="ECO:0000256" key="5">
    <source>
        <dbReference type="ARBA" id="ARBA00023157"/>
    </source>
</evidence>
<keyword evidence="6" id="KW-0325">Glycoprotein</keyword>
<protein>
    <recommendedName>
        <fullName evidence="9">Fibrinogen C-terminal domain-containing protein</fullName>
    </recommendedName>
</protein>
<feature type="region of interest" description="Disordered" evidence="8">
    <location>
        <begin position="356"/>
        <end position="382"/>
    </location>
</feature>
<name>A0AA88XUZ3_PINIB</name>
<dbReference type="SMART" id="SM00186">
    <property type="entry name" value="FBG"/>
    <property type="match status" value="1"/>
</dbReference>
<evidence type="ECO:0000256" key="7">
    <source>
        <dbReference type="SAM" id="Coils"/>
    </source>
</evidence>
<feature type="compositionally biased region" description="Polar residues" evidence="8">
    <location>
        <begin position="968"/>
        <end position="985"/>
    </location>
</feature>
<dbReference type="Pfam" id="PF00147">
    <property type="entry name" value="Fibrinogen_C"/>
    <property type="match status" value="1"/>
</dbReference>
<reference evidence="10" key="1">
    <citation type="submission" date="2019-08" db="EMBL/GenBank/DDBJ databases">
        <title>The improved chromosome-level genome for the pearl oyster Pinctada fucata martensii using PacBio sequencing and Hi-C.</title>
        <authorList>
            <person name="Zheng Z."/>
        </authorList>
    </citation>
    <scope>NUCLEOTIDE SEQUENCE</scope>
    <source>
        <strain evidence="10">ZZ-2019</strain>
        <tissue evidence="10">Adductor muscle</tissue>
    </source>
</reference>
<feature type="compositionally biased region" description="Basic and acidic residues" evidence="8">
    <location>
        <begin position="778"/>
        <end position="790"/>
    </location>
</feature>
<dbReference type="PROSITE" id="PS51406">
    <property type="entry name" value="FIBRINOGEN_C_2"/>
    <property type="match status" value="1"/>
</dbReference>
<evidence type="ECO:0000313" key="10">
    <source>
        <dbReference type="EMBL" id="KAK3093001.1"/>
    </source>
</evidence>
<comment type="caution">
    <text evidence="10">The sequence shown here is derived from an EMBL/GenBank/DDBJ whole genome shotgun (WGS) entry which is preliminary data.</text>
</comment>
<dbReference type="EMBL" id="VSWD01000009">
    <property type="protein sequence ID" value="KAK3093001.1"/>
    <property type="molecule type" value="Genomic_DNA"/>
</dbReference>
<feature type="region of interest" description="Disordered" evidence="8">
    <location>
        <begin position="745"/>
        <end position="790"/>
    </location>
</feature>
<feature type="region of interest" description="Disordered" evidence="8">
    <location>
        <begin position="814"/>
        <end position="1082"/>
    </location>
</feature>
<evidence type="ECO:0000313" key="11">
    <source>
        <dbReference type="Proteomes" id="UP001186944"/>
    </source>
</evidence>
<keyword evidence="3" id="KW-0732">Signal</keyword>
<dbReference type="InterPro" id="IPR002181">
    <property type="entry name" value="Fibrinogen_a/b/g_C_dom"/>
</dbReference>
<dbReference type="PANTHER" id="PTHR47221:SF6">
    <property type="entry name" value="FIBRINOGEN ALPHA CHAIN"/>
    <property type="match status" value="1"/>
</dbReference>
<evidence type="ECO:0000256" key="4">
    <source>
        <dbReference type="ARBA" id="ARBA00023054"/>
    </source>
</evidence>
<feature type="compositionally biased region" description="Basic and acidic residues" evidence="8">
    <location>
        <begin position="745"/>
        <end position="758"/>
    </location>
</feature>
<sequence>MDQNARFGYLTLVSDPHESNEELCDIRKWYLKHTAEGTFDGDISPEQLRIKNGIEDIMLRGQSDPTLRFVKCEVLQKFDGDLKGPVNKIDIQGNVEDKATVNDVVDSNPPQSADEEIPDESEVDETEMDDTEMMEEEETEEENNEEIIGNEDVSDSLSSNNEETRDVDRVLEDIIDGGQQNNDDVIIKNDITSHSEQALQEDLKNDDKEVREGKQEELQDNVNILEDKEPLRQVNFTDNAQSDYDVANIPKDDNVRSASGKLSKTAKPKRRKFKFGICRVKYSRQLDIFDIQNSGDETNVSQTNISDSLAQGRSYDICSGRMVMSPNYCLMQHMLDFSNNITKLDTNNNVDSSDILKESEKEDNSDVVSKDKSDSIKEDDEDAREIKLDKIKDEVDTENRNSKKKIVEYLDNNLSTDNELKPDTTKETAGEKNSFIDLENLEMIIASKTREYETKMQSLELVIMKLENQVLIEKLNKQNHTSTMSRLETQILRLENELLKMNQSYHDLRYDNEVLKKRQRKYLELGHSSMNSTQQDGEHHAVITEQQAKISHLSQLLHNQSTAINEMKSRSDYLEDQNRMLYQMVMNQTALMSQIMMRVQELSEQNIRQREEAQKLKEHLKSEVKTIIEERQDQKLKELSTRMLRDIDNIVSDKKLDRSSDSSSSPSENGKFTEVSIDRKMFTYEFQRKWCFGDSICVYNTIINSWCIPYSSVFWTECGAIYFRNRSVENEFGPFAKDAVTGEIHKEEATETHPRDLPDVITVSDKNNDGNDLNQYLDHPDSKDEQGKSDKQLKMEIDTTALEQSLSADKLAEEGNDQNKEKTTVPQHMEVVDHSKDKVQEQLKTSSGNLDDHMKETTSDENSSIRPLVPENDNNFAPETENQRPSQDGDIAGRQSSEDDFKTKQQGQENVQTMDQKSDNKEHTGITSSDQSGSKQQSDDKPGNQQMEAFQDINQQNALEVDRRQNEENQTGLEQLLVPTTQRQLTEGKQEVSDDKKADVSDEKQKDGDSKDKPNESETTMKADDKQSGETGQKPTKAVKQEAEGNKTDQQNKKATKTKSTKKGTQAVKRIPPKYAGTSTQTDPKDCYDLYLQGRKRNKVYRIKPYGLNKMIEVFCDMKNGGWTIIQKRQDGTTNFYREWSEYKKGFGGVYGEHWIGNDHLHRLTNQDEYTLRVDLMDWKRQTRHALYDYFLVEDETEGYRLHIDGYSGDAGDAMNKHNGHKFSTKDVDNDKVVKELGGSCAKRFSGAGWYYKCYQNNLNGKYYRNGDIPEKLYDGITWKPWTGPNYSLKQAEMKIRPRSAISNTQS</sequence>
<keyword evidence="2" id="KW-0964">Secreted</keyword>
<dbReference type="InterPro" id="IPR037579">
    <property type="entry name" value="FIB_ANG-like"/>
</dbReference>
<evidence type="ECO:0000256" key="2">
    <source>
        <dbReference type="ARBA" id="ARBA00022525"/>
    </source>
</evidence>
<evidence type="ECO:0000256" key="3">
    <source>
        <dbReference type="ARBA" id="ARBA00022729"/>
    </source>
</evidence>
<dbReference type="CDD" id="cd00087">
    <property type="entry name" value="FReD"/>
    <property type="match status" value="1"/>
</dbReference>
<keyword evidence="5" id="KW-1015">Disulfide bond</keyword>
<dbReference type="SUPFAM" id="SSF56496">
    <property type="entry name" value="Fibrinogen C-terminal domain-like"/>
    <property type="match status" value="1"/>
</dbReference>
<evidence type="ECO:0000256" key="1">
    <source>
        <dbReference type="ARBA" id="ARBA00004613"/>
    </source>
</evidence>
<evidence type="ECO:0000256" key="6">
    <source>
        <dbReference type="ARBA" id="ARBA00023180"/>
    </source>
</evidence>
<dbReference type="Gene3D" id="3.90.215.10">
    <property type="entry name" value="Gamma Fibrinogen, chain A, domain 1"/>
    <property type="match status" value="1"/>
</dbReference>
<evidence type="ECO:0000259" key="9">
    <source>
        <dbReference type="PROSITE" id="PS51406"/>
    </source>
</evidence>
<accession>A0AA88XUZ3</accession>
<feature type="compositionally biased region" description="Polar residues" evidence="8">
    <location>
        <begin position="943"/>
        <end position="958"/>
    </location>
</feature>
<keyword evidence="11" id="KW-1185">Reference proteome</keyword>
<dbReference type="PANTHER" id="PTHR47221">
    <property type="entry name" value="FIBRINOGEN ALPHA CHAIN"/>
    <property type="match status" value="1"/>
</dbReference>
<feature type="region of interest" description="Disordered" evidence="8">
    <location>
        <begin position="100"/>
        <end position="165"/>
    </location>
</feature>
<feature type="compositionally biased region" description="Basic and acidic residues" evidence="8">
    <location>
        <begin position="356"/>
        <end position="376"/>
    </location>
</feature>
<dbReference type="InterPro" id="IPR036056">
    <property type="entry name" value="Fibrinogen-like_C"/>
</dbReference>
<evidence type="ECO:0000256" key="8">
    <source>
        <dbReference type="SAM" id="MobiDB-lite"/>
    </source>
</evidence>
<feature type="coiled-coil region" evidence="7">
    <location>
        <begin position="196"/>
        <end position="228"/>
    </location>
</feature>
<feature type="domain" description="Fibrinogen C-terminal" evidence="9">
    <location>
        <begin position="1078"/>
        <end position="1300"/>
    </location>
</feature>